<evidence type="ECO:0000256" key="8">
    <source>
        <dbReference type="SAM" id="Phobius"/>
    </source>
</evidence>
<evidence type="ECO:0000256" key="6">
    <source>
        <dbReference type="ARBA" id="ARBA00022989"/>
    </source>
</evidence>
<keyword evidence="7 8" id="KW-0472">Membrane</keyword>
<feature type="transmembrane region" description="Helical" evidence="8">
    <location>
        <begin position="80"/>
        <end position="102"/>
    </location>
</feature>
<evidence type="ECO:0000256" key="2">
    <source>
        <dbReference type="ARBA" id="ARBA00007998"/>
    </source>
</evidence>
<reference evidence="9 10" key="1">
    <citation type="submission" date="2019-03" db="EMBL/GenBank/DDBJ databases">
        <title>Genomic Encyclopedia of Type Strains, Phase IV (KMG-IV): sequencing the most valuable type-strain genomes for metagenomic binning, comparative biology and taxonomic classification.</title>
        <authorList>
            <person name="Goeker M."/>
        </authorList>
    </citation>
    <scope>NUCLEOTIDE SEQUENCE [LARGE SCALE GENOMIC DNA]</scope>
    <source>
        <strain evidence="9 10">DSM 11170</strain>
    </source>
</reference>
<organism evidence="9 10">
    <name type="scientific">Heliophilum fasciatum</name>
    <dbReference type="NCBI Taxonomy" id="35700"/>
    <lineage>
        <taxon>Bacteria</taxon>
        <taxon>Bacillati</taxon>
        <taxon>Bacillota</taxon>
        <taxon>Clostridia</taxon>
        <taxon>Eubacteriales</taxon>
        <taxon>Heliobacteriaceae</taxon>
        <taxon>Heliophilum</taxon>
    </lineage>
</organism>
<dbReference type="AlphaFoldDB" id="A0A4R2RPI7"/>
<feature type="transmembrane region" description="Helical" evidence="8">
    <location>
        <begin position="186"/>
        <end position="205"/>
    </location>
</feature>
<dbReference type="GO" id="GO:0016020">
    <property type="term" value="C:membrane"/>
    <property type="evidence" value="ECO:0007669"/>
    <property type="project" value="UniProtKB-SubCell"/>
</dbReference>
<dbReference type="GO" id="GO:0009847">
    <property type="term" value="P:spore germination"/>
    <property type="evidence" value="ECO:0007669"/>
    <property type="project" value="InterPro"/>
</dbReference>
<dbReference type="NCBIfam" id="TIGR00912">
    <property type="entry name" value="2A0309"/>
    <property type="match status" value="1"/>
</dbReference>
<comment type="subcellular location">
    <subcellularLocation>
        <location evidence="1">Membrane</location>
        <topology evidence="1">Multi-pass membrane protein</topology>
    </subcellularLocation>
</comment>
<dbReference type="PANTHER" id="PTHR34975">
    <property type="entry name" value="SPORE GERMINATION PROTEIN A2"/>
    <property type="match status" value="1"/>
</dbReference>
<feature type="transmembrane region" description="Helical" evidence="8">
    <location>
        <begin position="146"/>
        <end position="166"/>
    </location>
</feature>
<comment type="caution">
    <text evidence="9">The sequence shown here is derived from an EMBL/GenBank/DDBJ whole genome shotgun (WGS) entry which is preliminary data.</text>
</comment>
<evidence type="ECO:0000256" key="1">
    <source>
        <dbReference type="ARBA" id="ARBA00004141"/>
    </source>
</evidence>
<feature type="transmembrane region" description="Helical" evidence="8">
    <location>
        <begin position="12"/>
        <end position="34"/>
    </location>
</feature>
<protein>
    <submittedName>
        <fullName evidence="9">Spore germination protein KB</fullName>
    </submittedName>
</protein>
<feature type="transmembrane region" description="Helical" evidence="8">
    <location>
        <begin position="306"/>
        <end position="324"/>
    </location>
</feature>
<proteinExistence type="inferred from homology"/>
<feature type="transmembrane region" description="Helical" evidence="8">
    <location>
        <begin position="336"/>
        <end position="358"/>
    </location>
</feature>
<feature type="transmembrane region" description="Helical" evidence="8">
    <location>
        <begin position="40"/>
        <end position="60"/>
    </location>
</feature>
<gene>
    <name evidence="9" type="ORF">EDD73_10738</name>
</gene>
<dbReference type="EMBL" id="SLXT01000007">
    <property type="protein sequence ID" value="TCP64968.1"/>
    <property type="molecule type" value="Genomic_DNA"/>
</dbReference>
<dbReference type="OrthoDB" id="1675410at2"/>
<accession>A0A4R2RPI7</accession>
<comment type="similarity">
    <text evidence="2">Belongs to the amino acid-polyamine-organocation (APC) superfamily. Spore germination protein (SGP) (TC 2.A.3.9) family.</text>
</comment>
<dbReference type="PANTHER" id="PTHR34975:SF2">
    <property type="entry name" value="SPORE GERMINATION PROTEIN A2"/>
    <property type="match status" value="1"/>
</dbReference>
<keyword evidence="10" id="KW-1185">Reference proteome</keyword>
<evidence type="ECO:0000313" key="9">
    <source>
        <dbReference type="EMBL" id="TCP64968.1"/>
    </source>
</evidence>
<keyword evidence="3" id="KW-0813">Transport</keyword>
<name>A0A4R2RPI7_9FIRM</name>
<feature type="transmembrane region" description="Helical" evidence="8">
    <location>
        <begin position="275"/>
        <end position="299"/>
    </location>
</feature>
<dbReference type="Proteomes" id="UP000294813">
    <property type="component" value="Unassembled WGS sequence"/>
</dbReference>
<keyword evidence="5 8" id="KW-0812">Transmembrane</keyword>
<keyword evidence="6 8" id="KW-1133">Transmembrane helix</keyword>
<keyword evidence="4" id="KW-0309">Germination</keyword>
<evidence type="ECO:0000256" key="3">
    <source>
        <dbReference type="ARBA" id="ARBA00022448"/>
    </source>
</evidence>
<sequence>MNKNSITHQQFTKIVALDIIGVSILSVPSIVIDIAKQDAWIAALLASFFGLLLAGLLYLFGRLFTGQTLIQFCQHLLGKYLGNGIALLYIFFFFIGSTTLLWDIGQFTTSSVLTDTPRLVINFTYLIIVIASVRLGVVTIARSAEILFLVFLGIYVVFSILILPQIHLENIQPVLEATTPALGQAAFILLSFTSLTLFRLLMFYPQHVPPGRATARAFLVGTLIGNGVLLVIIVLSILALGTQLSPLLAYAGHTLARVISVGQFIERIEGTMTTLWYISMLIRITLYFHCLVVGFAQVVRLSDFRVVTLPLGMIVLLFSLFIYPDFDYAAKWNREVWPLYAFTHGVLFPLLLAIVYWFRNSSLPAAEQKESPSQTS</sequence>
<evidence type="ECO:0000256" key="5">
    <source>
        <dbReference type="ARBA" id="ARBA00022692"/>
    </source>
</evidence>
<feature type="transmembrane region" description="Helical" evidence="8">
    <location>
        <begin position="122"/>
        <end position="141"/>
    </location>
</feature>
<evidence type="ECO:0000256" key="7">
    <source>
        <dbReference type="ARBA" id="ARBA00023136"/>
    </source>
</evidence>
<feature type="transmembrane region" description="Helical" evidence="8">
    <location>
        <begin position="217"/>
        <end position="240"/>
    </location>
</feature>
<evidence type="ECO:0000313" key="10">
    <source>
        <dbReference type="Proteomes" id="UP000294813"/>
    </source>
</evidence>
<dbReference type="InterPro" id="IPR004761">
    <property type="entry name" value="Spore_GerAB"/>
</dbReference>
<dbReference type="Pfam" id="PF03845">
    <property type="entry name" value="Spore_permease"/>
    <property type="match status" value="1"/>
</dbReference>
<dbReference type="RefSeq" id="WP_131918706.1">
    <property type="nucleotide sequence ID" value="NZ_JAOQNU010000007.1"/>
</dbReference>
<evidence type="ECO:0000256" key="4">
    <source>
        <dbReference type="ARBA" id="ARBA00022544"/>
    </source>
</evidence>